<proteinExistence type="inferred from homology"/>
<gene>
    <name evidence="3" type="primary">wecB</name>
    <name evidence="3" type="ORF">JK636_20635</name>
</gene>
<dbReference type="PANTHER" id="PTHR43174">
    <property type="entry name" value="UDP-N-ACETYLGLUCOSAMINE 2-EPIMERASE"/>
    <property type="match status" value="1"/>
</dbReference>
<dbReference type="EC" id="5.1.3.14" evidence="3"/>
<keyword evidence="4" id="KW-1185">Reference proteome</keyword>
<dbReference type="Pfam" id="PF02350">
    <property type="entry name" value="Epimerase_2"/>
    <property type="match status" value="1"/>
</dbReference>
<keyword evidence="1 3" id="KW-0413">Isomerase</keyword>
<dbReference type="EMBL" id="JAESWC010000018">
    <property type="protein sequence ID" value="MBL4938124.1"/>
    <property type="molecule type" value="Genomic_DNA"/>
</dbReference>
<name>A0ABS1TFH4_9CLOT</name>
<dbReference type="Gene3D" id="3.40.50.2000">
    <property type="entry name" value="Glycogen Phosphorylase B"/>
    <property type="match status" value="2"/>
</dbReference>
<comment type="caution">
    <text evidence="3">The sequence shown here is derived from an EMBL/GenBank/DDBJ whole genome shotgun (WGS) entry which is preliminary data.</text>
</comment>
<accession>A0ABS1TFH4</accession>
<evidence type="ECO:0000313" key="3">
    <source>
        <dbReference type="EMBL" id="MBL4938124.1"/>
    </source>
</evidence>
<comment type="similarity">
    <text evidence="1">Belongs to the UDP-N-acetylglucosamine 2-epimerase family.</text>
</comment>
<dbReference type="NCBIfam" id="TIGR00236">
    <property type="entry name" value="wecB"/>
    <property type="match status" value="1"/>
</dbReference>
<evidence type="ECO:0000259" key="2">
    <source>
        <dbReference type="Pfam" id="PF02350"/>
    </source>
</evidence>
<evidence type="ECO:0000313" key="4">
    <source>
        <dbReference type="Proteomes" id="UP000632377"/>
    </source>
</evidence>
<dbReference type="InterPro" id="IPR029767">
    <property type="entry name" value="WecB-like"/>
</dbReference>
<dbReference type="GO" id="GO:0008761">
    <property type="term" value="F:UDP-N-acetylglucosamine 2-epimerase activity"/>
    <property type="evidence" value="ECO:0007669"/>
    <property type="project" value="UniProtKB-EC"/>
</dbReference>
<dbReference type="Proteomes" id="UP000632377">
    <property type="component" value="Unassembled WGS sequence"/>
</dbReference>
<dbReference type="CDD" id="cd03786">
    <property type="entry name" value="GTB_UDP-GlcNAc_2-Epimerase"/>
    <property type="match status" value="1"/>
</dbReference>
<reference evidence="3 4" key="1">
    <citation type="submission" date="2021-01" db="EMBL/GenBank/DDBJ databases">
        <title>Genome public.</title>
        <authorList>
            <person name="Liu C."/>
            <person name="Sun Q."/>
        </authorList>
    </citation>
    <scope>NUCLEOTIDE SEQUENCE [LARGE SCALE GENOMIC DNA]</scope>
    <source>
        <strain evidence="3 4">YIM B02515</strain>
    </source>
</reference>
<feature type="domain" description="UDP-N-acetylglucosamine 2-epimerase" evidence="2">
    <location>
        <begin position="26"/>
        <end position="348"/>
    </location>
</feature>
<dbReference type="PANTHER" id="PTHR43174:SF1">
    <property type="entry name" value="UDP-N-ACETYLGLUCOSAMINE 2-EPIMERASE"/>
    <property type="match status" value="1"/>
</dbReference>
<dbReference type="SUPFAM" id="SSF53756">
    <property type="entry name" value="UDP-Glycosyltransferase/glycogen phosphorylase"/>
    <property type="match status" value="1"/>
</dbReference>
<dbReference type="InterPro" id="IPR003331">
    <property type="entry name" value="UDP_GlcNAc_Epimerase_2_dom"/>
</dbReference>
<dbReference type="RefSeq" id="WP_202750851.1">
    <property type="nucleotide sequence ID" value="NZ_JAESWC010000018.1"/>
</dbReference>
<evidence type="ECO:0000256" key="1">
    <source>
        <dbReference type="RuleBase" id="RU003513"/>
    </source>
</evidence>
<organism evidence="3 4">
    <name type="scientific">Clostridium rhizosphaerae</name>
    <dbReference type="NCBI Taxonomy" id="2803861"/>
    <lineage>
        <taxon>Bacteria</taxon>
        <taxon>Bacillati</taxon>
        <taxon>Bacillota</taxon>
        <taxon>Clostridia</taxon>
        <taxon>Eubacteriales</taxon>
        <taxon>Clostridiaceae</taxon>
        <taxon>Clostridium</taxon>
    </lineage>
</organism>
<sequence>MKILTVIGARPQFIKAAAVSKVLRSKYNEILIHTGQHYDENMSKVFFDELKIPIPDYNLTVGSGGHGVQTGNMLIKLEDIFVKEKPDLVLVYGDTNSTLAGALCASKLLIPVAHIEAGLRSFNMNMPEEQNRILTDHISTLLFTPTTSAVKNLYNEGIKNNIYNVGDVMYDAVKHFTNISKENSSIIDKLDLLKKKFILTTIHRAENTNNISNLKNIIEALNETSKTIVLPLHPRTKKYIESYNLVLNNNIKVIEPVGYLDMLNLEMNSEKIVTDSGGVQKEAYFMAKPCITLRNETEWVETVEAGWNIIVGTNKDKISKAIAEFSPSGIQKNIFGDGNASTEILNKISECSFN</sequence>
<protein>
    <submittedName>
        <fullName evidence="3">UDP-N-acetylglucosamine 2-epimerase (Non-hydrolyzing)</fullName>
        <ecNumber evidence="3">5.1.3.14</ecNumber>
    </submittedName>
</protein>